<proteinExistence type="predicted"/>
<accession>A0A226WLU0</accession>
<comment type="caution">
    <text evidence="1">The sequence shown here is derived from an EMBL/GenBank/DDBJ whole genome shotgun (WGS) entry which is preliminary data.</text>
</comment>
<dbReference type="AlphaFoldDB" id="A0A226WLU0"/>
<dbReference type="Proteomes" id="UP000214720">
    <property type="component" value="Unassembled WGS sequence"/>
</dbReference>
<protein>
    <submittedName>
        <fullName evidence="1">Uncharacterized protein</fullName>
    </submittedName>
</protein>
<reference evidence="2" key="1">
    <citation type="submission" date="2017-01" db="EMBL/GenBank/DDBJ databases">
        <title>Genome Analysis of Deinococcus marmoris KOPRI26562.</title>
        <authorList>
            <person name="Kim J.H."/>
            <person name="Oh H.-M."/>
        </authorList>
    </citation>
    <scope>NUCLEOTIDE SEQUENCE [LARGE SCALE GENOMIC DNA]</scope>
    <source>
        <strain evidence="2">PAMC 26633</strain>
    </source>
</reference>
<evidence type="ECO:0000313" key="1">
    <source>
        <dbReference type="EMBL" id="OXC71558.1"/>
    </source>
</evidence>
<sequence length="108" mass="11352">MNVAAAIVGVFNQGSRLTDAVDLGDVTAIGEASTPLSGAAPFEYFSSAPSDGVLSMAMRSGRDAQCFADNEQDMEMCNVAKAMYGGDPRTYALCSSRAAENYRTCLGY</sequence>
<gene>
    <name evidence="1" type="ORF">BSU04_47050</name>
</gene>
<evidence type="ECO:0000313" key="2">
    <source>
        <dbReference type="Proteomes" id="UP000214720"/>
    </source>
</evidence>
<dbReference type="EMBL" id="MTHB01000305">
    <property type="protein sequence ID" value="OXC71558.1"/>
    <property type="molecule type" value="Genomic_DNA"/>
</dbReference>
<name>A0A226WLU0_CABSO</name>
<organism evidence="1 2">
    <name type="scientific">Caballeronia sordidicola</name>
    <name type="common">Burkholderia sordidicola</name>
    <dbReference type="NCBI Taxonomy" id="196367"/>
    <lineage>
        <taxon>Bacteria</taxon>
        <taxon>Pseudomonadati</taxon>
        <taxon>Pseudomonadota</taxon>
        <taxon>Betaproteobacteria</taxon>
        <taxon>Burkholderiales</taxon>
        <taxon>Burkholderiaceae</taxon>
        <taxon>Caballeronia</taxon>
    </lineage>
</organism>